<accession>A0A1B2LZ22</accession>
<name>A0A1B2LZ22_9GAMM</name>
<keyword evidence="2" id="KW-1185">Reference proteome</keyword>
<evidence type="ECO:0000313" key="1">
    <source>
        <dbReference type="EMBL" id="AOA58185.1"/>
    </source>
</evidence>
<dbReference type="OrthoDB" id="6709679at2"/>
<gene>
    <name evidence="1" type="ORF">BFG52_07350</name>
</gene>
<dbReference type="KEGG" id="ala:BFG52_07350"/>
<dbReference type="STRING" id="1789224.BFG52_07350"/>
<dbReference type="Proteomes" id="UP000093391">
    <property type="component" value="Chromosome"/>
</dbReference>
<dbReference type="EMBL" id="CP016895">
    <property type="protein sequence ID" value="AOA58185.1"/>
    <property type="molecule type" value="Genomic_DNA"/>
</dbReference>
<proteinExistence type="predicted"/>
<dbReference type="AlphaFoldDB" id="A0A1B2LZ22"/>
<organism evidence="1 2">
    <name type="scientific">Acinetobacter larvae</name>
    <dbReference type="NCBI Taxonomy" id="1789224"/>
    <lineage>
        <taxon>Bacteria</taxon>
        <taxon>Pseudomonadati</taxon>
        <taxon>Pseudomonadota</taxon>
        <taxon>Gammaproteobacteria</taxon>
        <taxon>Moraxellales</taxon>
        <taxon>Moraxellaceae</taxon>
        <taxon>Acinetobacter</taxon>
    </lineage>
</organism>
<evidence type="ECO:0000313" key="2">
    <source>
        <dbReference type="Proteomes" id="UP000093391"/>
    </source>
</evidence>
<reference evidence="1 2" key="1">
    <citation type="submission" date="2016-08" db="EMBL/GenBank/DDBJ databases">
        <authorList>
            <person name="Seilhamer J.J."/>
        </authorList>
    </citation>
    <scope>NUCLEOTIDE SEQUENCE [LARGE SCALE GENOMIC DNA]</scope>
    <source>
        <strain evidence="1 2">BRTC-1</strain>
    </source>
</reference>
<sequence length="153" mass="16357">MNAKPISFNPGLSGVTTLVRRRPLSTLLLVSSLSLVGLTAFNTNAVQAPAAIPTNAPSTYELQSLILTGDNSGTANILLDDFVLNVSFDFEVVPDSYGVPGSEFTAIDVTQLSVNTVTTRDGTEFSDFTDSNDHRNINALIAGYMMKNRLVEA</sequence>
<protein>
    <submittedName>
        <fullName evidence="1">Uncharacterized protein</fullName>
    </submittedName>
</protein>
<dbReference type="RefSeq" id="WP_067554120.1">
    <property type="nucleotide sequence ID" value="NZ_CP016895.1"/>
</dbReference>